<dbReference type="PANTHER" id="PTHR45726:SF3">
    <property type="entry name" value="LEUKOTRIENE A-4 HYDROLASE"/>
    <property type="match status" value="1"/>
</dbReference>
<sequence length="613" mass="71421">MIRSFFLSLAAIGFSISAAAQWQQHIDYQMDIQMDVKTFQYQGKQVAVYENHSPDTLRTMFYHLYLNAFQPNSQMDKNMQQVPDMPARFMHNAGTEAEPKYISKLSLLKESEQGFIRLHSLMQNGKAASYKVVGTILQVTLPEPILPQGKATLTMDYTAQIPTMGLRMGRNSSDGVALSLSQWYPRICAYDSQGWHPYQYIFGEFYGDWANFDVKITLDKNYMVAGTGTLQNPEQIGFGYQNIKEVKTHQKTRTWHFKAERVIDFSWAADPAYQHDVVKTKGGVELHFFYKNFPESWKQLQQIMPEVLDFYEAKVGKYPWDHYSFIQAGQGAMEYAMCTFIEGGKDPKTLIRTACHELAHTWFEHIFAIDEQQYPWFDEGFTCFLQLWADAEVVQKDPVANFSDSRRKAFLDYIQDNQEEDPSIRADFFERTRSYFSTAYAKGTMFASHLDYIIGRRAMERTFKRFYKEYAFTHPTPENFVRCAEKESGMQLFWFLNEFMHTNHHIGYCIEKVEAKGDKTLVTLSKKGRIPMPLDLIVIPNGQKPFSLYIPIDLTFGEKPNPFINMERIVLPVWNWAENTYQFELDLPFTKVRNISIDPQEFMADPNTECHNY</sequence>
<feature type="domain" description="Peptidase M1 membrane alanine aminopeptidase" evidence="4">
    <location>
        <begin position="306"/>
        <end position="498"/>
    </location>
</feature>
<dbReference type="CDD" id="cd09604">
    <property type="entry name" value="M1_APN_like"/>
    <property type="match status" value="1"/>
</dbReference>
<feature type="chain" id="PRO_5029004389" evidence="3">
    <location>
        <begin position="21"/>
        <end position="613"/>
    </location>
</feature>
<dbReference type="GeneID" id="85017358"/>
<keyword evidence="6" id="KW-1185">Reference proteome</keyword>
<evidence type="ECO:0000313" key="6">
    <source>
        <dbReference type="Proteomes" id="UP000182771"/>
    </source>
</evidence>
<dbReference type="PANTHER" id="PTHR45726">
    <property type="entry name" value="LEUKOTRIENE A-4 HYDROLASE"/>
    <property type="match status" value="1"/>
</dbReference>
<evidence type="ECO:0000259" key="4">
    <source>
        <dbReference type="Pfam" id="PF01433"/>
    </source>
</evidence>
<feature type="binding site" evidence="2">
    <location>
        <position position="356"/>
    </location>
    <ligand>
        <name>Zn(2+)</name>
        <dbReference type="ChEBI" id="CHEBI:29105"/>
        <note>catalytic</note>
    </ligand>
</feature>
<comment type="cofactor">
    <cofactor evidence="2">
        <name>Zn(2+)</name>
        <dbReference type="ChEBI" id="CHEBI:29105"/>
    </cofactor>
    <text evidence="2">Binds 1 zinc ion per subunit.</text>
</comment>
<organism evidence="5 6">
    <name type="scientific">Capnocytophaga granulosa</name>
    <dbReference type="NCBI Taxonomy" id="45242"/>
    <lineage>
        <taxon>Bacteria</taxon>
        <taxon>Pseudomonadati</taxon>
        <taxon>Bacteroidota</taxon>
        <taxon>Flavobacteriia</taxon>
        <taxon>Flavobacteriales</taxon>
        <taxon>Flavobacteriaceae</taxon>
        <taxon>Capnocytophaga</taxon>
    </lineage>
</organism>
<name>A0A1H2WLZ9_9FLAO</name>
<dbReference type="Pfam" id="PF01433">
    <property type="entry name" value="Peptidase_M1"/>
    <property type="match status" value="1"/>
</dbReference>
<dbReference type="InterPro" id="IPR014782">
    <property type="entry name" value="Peptidase_M1_dom"/>
</dbReference>
<dbReference type="EMBL" id="FNND01000004">
    <property type="protein sequence ID" value="SDW81029.1"/>
    <property type="molecule type" value="Genomic_DNA"/>
</dbReference>
<keyword evidence="3" id="KW-0732">Signal</keyword>
<dbReference type="InterPro" id="IPR027268">
    <property type="entry name" value="Peptidase_M4/M1_CTD_sf"/>
</dbReference>
<reference evidence="5 6" key="1">
    <citation type="submission" date="2016-10" db="EMBL/GenBank/DDBJ databases">
        <authorList>
            <person name="Varghese N."/>
            <person name="Submissions S."/>
        </authorList>
    </citation>
    <scope>NUCLEOTIDE SEQUENCE [LARGE SCALE GENOMIC DNA]</scope>
    <source>
        <strain evidence="5 6">DSM 11449</strain>
    </source>
</reference>
<feature type="binding site" evidence="2">
    <location>
        <position position="360"/>
    </location>
    <ligand>
        <name>Zn(2+)</name>
        <dbReference type="ChEBI" id="CHEBI:29105"/>
        <note>catalytic</note>
    </ligand>
</feature>
<dbReference type="SUPFAM" id="SSF55486">
    <property type="entry name" value="Metalloproteases ('zincins'), catalytic domain"/>
    <property type="match status" value="1"/>
</dbReference>
<dbReference type="OrthoDB" id="9814383at2"/>
<accession>A0A1H2WLZ9</accession>
<dbReference type="InterPro" id="IPR034015">
    <property type="entry name" value="M1_LTA4H"/>
</dbReference>
<dbReference type="GO" id="GO:0008270">
    <property type="term" value="F:zinc ion binding"/>
    <property type="evidence" value="ECO:0007669"/>
    <property type="project" value="InterPro"/>
</dbReference>
<comment type="caution">
    <text evidence="5">The sequence shown here is derived from an EMBL/GenBank/DDBJ whole genome shotgun (WGS) entry which is preliminary data.</text>
</comment>
<evidence type="ECO:0000256" key="2">
    <source>
        <dbReference type="PIRSR" id="PIRSR634015-3"/>
    </source>
</evidence>
<dbReference type="AlphaFoldDB" id="A0A1H2WLZ9"/>
<evidence type="ECO:0000256" key="1">
    <source>
        <dbReference type="PIRSR" id="PIRSR634015-1"/>
    </source>
</evidence>
<evidence type="ECO:0000256" key="3">
    <source>
        <dbReference type="SAM" id="SignalP"/>
    </source>
</evidence>
<dbReference type="RefSeq" id="WP_016420751.1">
    <property type="nucleotide sequence ID" value="NZ_FNND01000004.1"/>
</dbReference>
<dbReference type="Proteomes" id="UP000182771">
    <property type="component" value="Unassembled WGS sequence"/>
</dbReference>
<gene>
    <name evidence="5" type="ORF">SAMN05444420_104120</name>
</gene>
<feature type="signal peptide" evidence="3">
    <location>
        <begin position="1"/>
        <end position="20"/>
    </location>
</feature>
<proteinExistence type="predicted"/>
<feature type="active site" description="Proton donor" evidence="1">
    <location>
        <position position="440"/>
    </location>
</feature>
<feature type="active site" description="Proton acceptor" evidence="1">
    <location>
        <position position="357"/>
    </location>
</feature>
<keyword evidence="2" id="KW-0862">Zinc</keyword>
<feature type="binding site" evidence="2">
    <location>
        <position position="379"/>
    </location>
    <ligand>
        <name>Zn(2+)</name>
        <dbReference type="ChEBI" id="CHEBI:29105"/>
        <note>catalytic</note>
    </ligand>
</feature>
<evidence type="ECO:0000313" key="5">
    <source>
        <dbReference type="EMBL" id="SDW81029.1"/>
    </source>
</evidence>
<protein>
    <submittedName>
        <fullName evidence="5">Peptidase family M1</fullName>
    </submittedName>
</protein>
<dbReference type="GO" id="GO:0008237">
    <property type="term" value="F:metallopeptidase activity"/>
    <property type="evidence" value="ECO:0007669"/>
    <property type="project" value="InterPro"/>
</dbReference>
<dbReference type="Gene3D" id="1.10.390.10">
    <property type="entry name" value="Neutral Protease Domain 2"/>
    <property type="match status" value="1"/>
</dbReference>
<keyword evidence="2" id="KW-0479">Metal-binding</keyword>